<evidence type="ECO:0000313" key="8">
    <source>
        <dbReference type="EMBL" id="TRM62821.1"/>
    </source>
</evidence>
<dbReference type="Pfam" id="PF00400">
    <property type="entry name" value="WD40"/>
    <property type="match status" value="1"/>
</dbReference>
<evidence type="ECO:0000256" key="4">
    <source>
        <dbReference type="ARBA" id="ARBA00022737"/>
    </source>
</evidence>
<dbReference type="SMART" id="SM00320">
    <property type="entry name" value="WD40"/>
    <property type="match status" value="4"/>
</dbReference>
<dbReference type="EMBL" id="VDMD01000011">
    <property type="protein sequence ID" value="TRM62821.1"/>
    <property type="molecule type" value="Genomic_DNA"/>
</dbReference>
<evidence type="ECO:0000313" key="9">
    <source>
        <dbReference type="Proteomes" id="UP000320762"/>
    </source>
</evidence>
<feature type="compositionally biased region" description="Acidic residues" evidence="7">
    <location>
        <begin position="87"/>
        <end position="102"/>
    </location>
</feature>
<proteinExistence type="inferred from homology"/>
<reference evidence="8 9" key="1">
    <citation type="journal article" date="2019" name="New Phytol.">
        <title>Comparative genomics reveals unique wood-decay strategies and fruiting body development in the Schizophyllaceae.</title>
        <authorList>
            <person name="Almasi E."/>
            <person name="Sahu N."/>
            <person name="Krizsan K."/>
            <person name="Balint B."/>
            <person name="Kovacs G.M."/>
            <person name="Kiss B."/>
            <person name="Cseklye J."/>
            <person name="Drula E."/>
            <person name="Henrissat B."/>
            <person name="Nagy I."/>
            <person name="Chovatia M."/>
            <person name="Adam C."/>
            <person name="LaButti K."/>
            <person name="Lipzen A."/>
            <person name="Riley R."/>
            <person name="Grigoriev I.V."/>
            <person name="Nagy L.G."/>
        </authorList>
    </citation>
    <scope>NUCLEOTIDE SEQUENCE [LARGE SCALE GENOMIC DNA]</scope>
    <source>
        <strain evidence="8 9">NL-1724</strain>
    </source>
</reference>
<feature type="compositionally biased region" description="Basic residues" evidence="7">
    <location>
        <begin position="15"/>
        <end position="27"/>
    </location>
</feature>
<evidence type="ECO:0000256" key="2">
    <source>
        <dbReference type="ARBA" id="ARBA00022552"/>
    </source>
</evidence>
<evidence type="ECO:0000256" key="3">
    <source>
        <dbReference type="ARBA" id="ARBA00022574"/>
    </source>
</evidence>
<evidence type="ECO:0000256" key="5">
    <source>
        <dbReference type="ARBA" id="ARBA00023242"/>
    </source>
</evidence>
<dbReference type="Gene3D" id="2.130.10.10">
    <property type="entry name" value="YVTN repeat-like/Quinoprotein amine dehydrogenase"/>
    <property type="match status" value="1"/>
</dbReference>
<feature type="region of interest" description="Disordered" evidence="7">
    <location>
        <begin position="1"/>
        <end position="52"/>
    </location>
</feature>
<name>A0A550CDD4_9AGAR</name>
<evidence type="ECO:0000256" key="1">
    <source>
        <dbReference type="ARBA" id="ARBA00004604"/>
    </source>
</evidence>
<dbReference type="PANTHER" id="PTHR18359">
    <property type="entry name" value="WD-REPEAT PROTEIN-RELATED"/>
    <property type="match status" value="1"/>
</dbReference>
<feature type="compositionally biased region" description="Acidic residues" evidence="7">
    <location>
        <begin position="69"/>
        <end position="78"/>
    </location>
</feature>
<comment type="caution">
    <text evidence="8">The sequence shown here is derived from an EMBL/GenBank/DDBJ whole genome shotgun (WGS) entry which is preliminary data.</text>
</comment>
<dbReference type="PANTHER" id="PTHR18359:SF0">
    <property type="entry name" value="U3 SMALL NUCLEOLAR RNA-ASSOCIATED PROTEIN 18 HOMOLOG"/>
    <property type="match status" value="1"/>
</dbReference>
<organism evidence="8 9">
    <name type="scientific">Schizophyllum amplum</name>
    <dbReference type="NCBI Taxonomy" id="97359"/>
    <lineage>
        <taxon>Eukaryota</taxon>
        <taxon>Fungi</taxon>
        <taxon>Dikarya</taxon>
        <taxon>Basidiomycota</taxon>
        <taxon>Agaricomycotina</taxon>
        <taxon>Agaricomycetes</taxon>
        <taxon>Agaricomycetidae</taxon>
        <taxon>Agaricales</taxon>
        <taxon>Schizophyllaceae</taxon>
        <taxon>Schizophyllum</taxon>
    </lineage>
</organism>
<dbReference type="GO" id="GO:0032040">
    <property type="term" value="C:small-subunit processome"/>
    <property type="evidence" value="ECO:0007669"/>
    <property type="project" value="TreeGrafter"/>
</dbReference>
<dbReference type="InterPro" id="IPR015943">
    <property type="entry name" value="WD40/YVTN_repeat-like_dom_sf"/>
</dbReference>
<gene>
    <name evidence="8" type="ORF">BD626DRAFT_630482</name>
</gene>
<dbReference type="STRING" id="97359.A0A550CDD4"/>
<dbReference type="SUPFAM" id="SSF50978">
    <property type="entry name" value="WD40 repeat-like"/>
    <property type="match status" value="1"/>
</dbReference>
<dbReference type="AlphaFoldDB" id="A0A550CDD4"/>
<evidence type="ECO:0000256" key="7">
    <source>
        <dbReference type="SAM" id="MobiDB-lite"/>
    </source>
</evidence>
<feature type="compositionally biased region" description="Low complexity" evidence="7">
    <location>
        <begin position="161"/>
        <end position="174"/>
    </location>
</feature>
<keyword evidence="3" id="KW-0853">WD repeat</keyword>
<accession>A0A550CDD4</accession>
<dbReference type="InterPro" id="IPR001680">
    <property type="entry name" value="WD40_rpt"/>
</dbReference>
<dbReference type="InterPro" id="IPR045161">
    <property type="entry name" value="Utp18"/>
</dbReference>
<feature type="region of interest" description="Disordered" evidence="7">
    <location>
        <begin position="69"/>
        <end position="174"/>
    </location>
</feature>
<sequence>MSVKRSNADADSISRKKPRTGSKKGKRSTNSAPLKIEERLKRIQDDSWKDDEAKELEGLVFGRSFAEDGEVTLGDNDDPVQLNFDFGEGEGEFGHLEDDDLFVVDGAEPESRPPQEDDDQEFAPDADGEDDDRENDEGATATAPPPPPKPKSRAAWHDPSDAAPSSSLAPAAPAARLRKLRRAPDENIADLSGKEYESRLRAQFKRIHGDASWVSKARAHARGAGADGEDEGVDTLAGVVIRPKTKRGDGKLQVRRLHDVMSGEGQGEIKSVLFHPSERVSVLAVGSSDRRVRLFGVSSTAPPTLVQTLHIPSLPLSSPESLAFSPSGREMLMSSDRRGFAWLWDLEGGRVTRRELSAPASVLDDGFNTRKRKREGSGVSFPSFSPTGSLLSLATEGVVCLYDWRSSGSQGALVSSFKPGTAKGDGGIAGVRWVGANTLSVLLSSSTVLLYDTRNTARSSLSSTPCVGKWTDEGGGFRGSARCLGTSASYGEGAGWLSIGSSSGLINLYSPTSLAQATSAEASVHPKPVKTIENLTTPISLLKFNTDASMLALASKDVSGKNAVGMRLFNTQSLTTYANFPTSATPLGRVTTVDFSRRGNGEEYLAVGNVRGRVGLWAVEQ</sequence>
<dbReference type="OrthoDB" id="1935146at2759"/>
<feature type="compositionally biased region" description="Acidic residues" evidence="7">
    <location>
        <begin position="116"/>
        <end position="137"/>
    </location>
</feature>
<comment type="subcellular location">
    <subcellularLocation>
        <location evidence="1">Nucleus</location>
        <location evidence="1">Nucleolus</location>
    </subcellularLocation>
</comment>
<comment type="similarity">
    <text evidence="6">Belongs to the WD repeat UTP18 family.</text>
</comment>
<keyword evidence="2" id="KW-0698">rRNA processing</keyword>
<evidence type="ECO:0000256" key="6">
    <source>
        <dbReference type="ARBA" id="ARBA00025767"/>
    </source>
</evidence>
<keyword evidence="5" id="KW-0539">Nucleus</keyword>
<dbReference type="GO" id="GO:0006364">
    <property type="term" value="P:rRNA processing"/>
    <property type="evidence" value="ECO:0007669"/>
    <property type="project" value="UniProtKB-KW"/>
</dbReference>
<keyword evidence="4" id="KW-0677">Repeat</keyword>
<dbReference type="Proteomes" id="UP000320762">
    <property type="component" value="Unassembled WGS sequence"/>
</dbReference>
<keyword evidence="9" id="KW-1185">Reference proteome</keyword>
<dbReference type="GO" id="GO:0034388">
    <property type="term" value="C:Pwp2p-containing subcomplex of 90S preribosome"/>
    <property type="evidence" value="ECO:0007669"/>
    <property type="project" value="TreeGrafter"/>
</dbReference>
<dbReference type="InterPro" id="IPR036322">
    <property type="entry name" value="WD40_repeat_dom_sf"/>
</dbReference>
<feature type="compositionally biased region" description="Basic and acidic residues" evidence="7">
    <location>
        <begin position="35"/>
        <end position="52"/>
    </location>
</feature>
<feature type="compositionally biased region" description="Basic and acidic residues" evidence="7">
    <location>
        <begin position="1"/>
        <end position="14"/>
    </location>
</feature>
<protein>
    <submittedName>
        <fullName evidence="8">WD40-repeat-containing domain protein</fullName>
    </submittedName>
</protein>